<name>A0A6C0BG71_9ZZZZ</name>
<accession>A0A6C0BG71</accession>
<dbReference type="EMBL" id="MN739134">
    <property type="protein sequence ID" value="QHS90398.1"/>
    <property type="molecule type" value="Genomic_DNA"/>
</dbReference>
<keyword evidence="1" id="KW-0472">Membrane</keyword>
<reference evidence="2" key="1">
    <citation type="journal article" date="2020" name="Nature">
        <title>Giant virus diversity and host interactions through global metagenomics.</title>
        <authorList>
            <person name="Schulz F."/>
            <person name="Roux S."/>
            <person name="Paez-Espino D."/>
            <person name="Jungbluth S."/>
            <person name="Walsh D.A."/>
            <person name="Denef V.J."/>
            <person name="McMahon K.D."/>
            <person name="Konstantinidis K.T."/>
            <person name="Eloe-Fadrosh E.A."/>
            <person name="Kyrpides N.C."/>
            <person name="Woyke T."/>
        </authorList>
    </citation>
    <scope>NUCLEOTIDE SEQUENCE</scope>
    <source>
        <strain evidence="2">GVMAG-M-3300010160-60</strain>
    </source>
</reference>
<keyword evidence="1" id="KW-1133">Transmembrane helix</keyword>
<proteinExistence type="predicted"/>
<feature type="transmembrane region" description="Helical" evidence="1">
    <location>
        <begin position="90"/>
        <end position="109"/>
    </location>
</feature>
<feature type="transmembrane region" description="Helical" evidence="1">
    <location>
        <begin position="65"/>
        <end position="84"/>
    </location>
</feature>
<sequence>MSENKSENAVINSMEFKDISVSTINNWDSVNDETLHLWIQDCDKKRFTYDYSLDKLIEKSKCMKITLLIFSAIQTLLTVSILGLTGLSETTTLCINVINSILAAIIYSLNQYSGIAKFDDTIKIYTIYIENVSDFLSNIVSVADMKSELRPNGNTYILEKSNIYSTLYKNAPNLDHKQMLEAIKEYEKYSKNNDLEKGNYLLQKSCNFKKYIIKN</sequence>
<dbReference type="AlphaFoldDB" id="A0A6C0BG71"/>
<evidence type="ECO:0000256" key="1">
    <source>
        <dbReference type="SAM" id="Phobius"/>
    </source>
</evidence>
<protein>
    <recommendedName>
        <fullName evidence="3">SMODS and SLOG-associating 2TM effector domain-containing protein</fullName>
    </recommendedName>
</protein>
<evidence type="ECO:0000313" key="2">
    <source>
        <dbReference type="EMBL" id="QHS90398.1"/>
    </source>
</evidence>
<evidence type="ECO:0008006" key="3">
    <source>
        <dbReference type="Google" id="ProtNLM"/>
    </source>
</evidence>
<organism evidence="2">
    <name type="scientific">viral metagenome</name>
    <dbReference type="NCBI Taxonomy" id="1070528"/>
    <lineage>
        <taxon>unclassified sequences</taxon>
        <taxon>metagenomes</taxon>
        <taxon>organismal metagenomes</taxon>
    </lineage>
</organism>
<keyword evidence="1" id="KW-0812">Transmembrane</keyword>